<feature type="repeat" description="TPR" evidence="3">
    <location>
        <begin position="366"/>
        <end position="399"/>
    </location>
</feature>
<dbReference type="SUPFAM" id="SSF48452">
    <property type="entry name" value="TPR-like"/>
    <property type="match status" value="2"/>
</dbReference>
<feature type="compositionally biased region" description="Pro residues" evidence="4">
    <location>
        <begin position="667"/>
        <end position="677"/>
    </location>
</feature>
<dbReference type="RefSeq" id="WP_104712495.1">
    <property type="nucleotide sequence ID" value="NZ_PTRA01000001.1"/>
</dbReference>
<name>A0A2S7IRM5_9BACT</name>
<keyword evidence="2 3" id="KW-0802">TPR repeat</keyword>
<protein>
    <recommendedName>
        <fullName evidence="7">Tetratricopeptide repeat protein</fullName>
    </recommendedName>
</protein>
<evidence type="ECO:0000256" key="1">
    <source>
        <dbReference type="ARBA" id="ARBA00022737"/>
    </source>
</evidence>
<feature type="repeat" description="TPR" evidence="3">
    <location>
        <begin position="226"/>
        <end position="259"/>
    </location>
</feature>
<evidence type="ECO:0000256" key="2">
    <source>
        <dbReference type="ARBA" id="ARBA00022803"/>
    </source>
</evidence>
<keyword evidence="6" id="KW-1185">Reference proteome</keyword>
<dbReference type="InterPro" id="IPR019734">
    <property type="entry name" value="TPR_rpt"/>
</dbReference>
<feature type="repeat" description="TPR" evidence="3">
    <location>
        <begin position="400"/>
        <end position="433"/>
    </location>
</feature>
<dbReference type="PROSITE" id="PS50005">
    <property type="entry name" value="TPR"/>
    <property type="match status" value="5"/>
</dbReference>
<dbReference type="PANTHER" id="PTHR44858">
    <property type="entry name" value="TETRATRICOPEPTIDE REPEAT PROTEIN 6"/>
    <property type="match status" value="1"/>
</dbReference>
<feature type="repeat" description="TPR" evidence="3">
    <location>
        <begin position="191"/>
        <end position="224"/>
    </location>
</feature>
<sequence length="706" mass="80069">MLRWLVLGLLFVVHVGTAQTRTDSLRKLNNLAAELAKRGRYDRAAPLLKGALQVEARDTLRYNMALVELAQGHPDQAKQWLTTSLPFANVGLQKGLIAGQQGRFSEALTYFRTTPATPENSDALFYNQAIALWRSAPEKADVYPHIERYLQQSVSTDPKSRLALGQLMAAQNRWDEAVRNFQQARQDGADTQVLLRLGHAHLALNQPEEALQVFQEYLDAGGREGYLAHLGMAYTHYRKGDYAAAGAAFQRVLRIRPNSAEAATGMGHILIGQHLDGKALAQYQRAISYDSTYAPGRLGRAMAYYRLGRYAEAWKDFAASAHIINPDNPDYADFYLCRGFTLIRLKKYRNALTEFENAQKSKPNETAVYAGLSEAYRGLGDFQLAHRNVNEALKREPNHAGLLTNRGNFQLNIEQFNDASDDYKRAIQLDPGNINAHNGVAITDLQRDRIPEALVRYDSLLLKNPRHPMLYNNRGITQSYRGLQLEFEKKETEAQGSYKKSLADFQRAMSIDTAGGYYRNNIGNVYRILNQNDKAVANYNGYLSKTAINNLGVLYAGTKQKRYSYYYITTALQLDSTNFSFLYNRAKLYRSDYPDSLTTRGKYLRAESFISPNAIARKYSKDGYITVYLFDYQYNTYEFEGQPRFPIKADAGKPLEFQTFFDFQSIPEPPKPEPVPRQPREYTYPKGKSLKSPRKSKNRGSTECPV</sequence>
<dbReference type="SMART" id="SM00028">
    <property type="entry name" value="TPR"/>
    <property type="match status" value="11"/>
</dbReference>
<dbReference type="Pfam" id="PF13432">
    <property type="entry name" value="TPR_16"/>
    <property type="match status" value="3"/>
</dbReference>
<gene>
    <name evidence="5" type="ORF">C5O19_12120</name>
</gene>
<dbReference type="InterPro" id="IPR011717">
    <property type="entry name" value="TPR-4"/>
</dbReference>
<dbReference type="PANTHER" id="PTHR44858:SF18">
    <property type="entry name" value="TETRATRICOPEPTIDE REPEAT (TPR) PROTEIN"/>
    <property type="match status" value="1"/>
</dbReference>
<keyword evidence="1" id="KW-0677">Repeat</keyword>
<dbReference type="InterPro" id="IPR011990">
    <property type="entry name" value="TPR-like_helical_dom_sf"/>
</dbReference>
<dbReference type="InterPro" id="IPR050498">
    <property type="entry name" value="Ycf3"/>
</dbReference>
<feature type="repeat" description="TPR" evidence="3">
    <location>
        <begin position="332"/>
        <end position="365"/>
    </location>
</feature>
<reference evidence="6" key="1">
    <citation type="submission" date="2018-02" db="EMBL/GenBank/DDBJ databases">
        <title>Genome sequencing of Solimonas sp. HR-BB.</title>
        <authorList>
            <person name="Lee Y."/>
            <person name="Jeon C.O."/>
        </authorList>
    </citation>
    <scope>NUCLEOTIDE SEQUENCE [LARGE SCALE GENOMIC DNA]</scope>
    <source>
        <strain evidence="6">HR-U</strain>
    </source>
</reference>
<dbReference type="AlphaFoldDB" id="A0A2S7IRM5"/>
<evidence type="ECO:0000256" key="4">
    <source>
        <dbReference type="SAM" id="MobiDB-lite"/>
    </source>
</evidence>
<dbReference type="Pfam" id="PF07721">
    <property type="entry name" value="TPR_4"/>
    <property type="match status" value="2"/>
</dbReference>
<evidence type="ECO:0000313" key="5">
    <source>
        <dbReference type="EMBL" id="PQA60326.1"/>
    </source>
</evidence>
<comment type="caution">
    <text evidence="5">The sequence shown here is derived from an EMBL/GenBank/DDBJ whole genome shotgun (WGS) entry which is preliminary data.</text>
</comment>
<accession>A0A2S7IRM5</accession>
<dbReference type="GO" id="GO:0042802">
    <property type="term" value="F:identical protein binding"/>
    <property type="evidence" value="ECO:0007669"/>
    <property type="project" value="InterPro"/>
</dbReference>
<evidence type="ECO:0008006" key="7">
    <source>
        <dbReference type="Google" id="ProtNLM"/>
    </source>
</evidence>
<dbReference type="EMBL" id="PTRA01000001">
    <property type="protein sequence ID" value="PQA60326.1"/>
    <property type="molecule type" value="Genomic_DNA"/>
</dbReference>
<evidence type="ECO:0000313" key="6">
    <source>
        <dbReference type="Proteomes" id="UP000239590"/>
    </source>
</evidence>
<dbReference type="Pfam" id="PF13374">
    <property type="entry name" value="TPR_10"/>
    <property type="match status" value="1"/>
</dbReference>
<dbReference type="Gene3D" id="1.25.40.10">
    <property type="entry name" value="Tetratricopeptide repeat domain"/>
    <property type="match status" value="6"/>
</dbReference>
<evidence type="ECO:0000256" key="3">
    <source>
        <dbReference type="PROSITE-ProRule" id="PRU00339"/>
    </source>
</evidence>
<dbReference type="OrthoDB" id="902865at2"/>
<dbReference type="Proteomes" id="UP000239590">
    <property type="component" value="Unassembled WGS sequence"/>
</dbReference>
<organism evidence="5 6">
    <name type="scientific">Siphonobacter curvatus</name>
    <dbReference type="NCBI Taxonomy" id="2094562"/>
    <lineage>
        <taxon>Bacteria</taxon>
        <taxon>Pseudomonadati</taxon>
        <taxon>Bacteroidota</taxon>
        <taxon>Cytophagia</taxon>
        <taxon>Cytophagales</taxon>
        <taxon>Cytophagaceae</taxon>
        <taxon>Siphonobacter</taxon>
    </lineage>
</organism>
<feature type="compositionally biased region" description="Basic residues" evidence="4">
    <location>
        <begin position="688"/>
        <end position="698"/>
    </location>
</feature>
<feature type="region of interest" description="Disordered" evidence="4">
    <location>
        <begin position="664"/>
        <end position="706"/>
    </location>
</feature>
<proteinExistence type="predicted"/>